<dbReference type="InterPro" id="IPR013783">
    <property type="entry name" value="Ig-like_fold"/>
</dbReference>
<dbReference type="Gene3D" id="3.40.630.10">
    <property type="entry name" value="Zn peptidases"/>
    <property type="match status" value="1"/>
</dbReference>
<feature type="domain" description="Fibronectin type-III" evidence="11">
    <location>
        <begin position="799"/>
        <end position="885"/>
    </location>
</feature>
<dbReference type="CDD" id="cd03859">
    <property type="entry name" value="M14_CPT"/>
    <property type="match status" value="1"/>
</dbReference>
<dbReference type="InterPro" id="IPR000834">
    <property type="entry name" value="Peptidase_M14"/>
</dbReference>
<evidence type="ECO:0000313" key="15">
    <source>
        <dbReference type="Proteomes" id="UP001368318"/>
    </source>
</evidence>
<dbReference type="GO" id="GO:0016020">
    <property type="term" value="C:membrane"/>
    <property type="evidence" value="ECO:0007669"/>
    <property type="project" value="InterPro"/>
</dbReference>
<dbReference type="InterPro" id="IPR000998">
    <property type="entry name" value="MAM_dom"/>
</dbReference>
<dbReference type="PROSITE" id="PS52035">
    <property type="entry name" value="PEPTIDASE_M14"/>
    <property type="match status" value="1"/>
</dbReference>
<feature type="region of interest" description="Disordered" evidence="9">
    <location>
        <begin position="427"/>
        <end position="460"/>
    </location>
</feature>
<dbReference type="GO" id="GO:0005615">
    <property type="term" value="C:extracellular space"/>
    <property type="evidence" value="ECO:0007669"/>
    <property type="project" value="TreeGrafter"/>
</dbReference>
<evidence type="ECO:0000256" key="5">
    <source>
        <dbReference type="ARBA" id="ARBA00022801"/>
    </source>
</evidence>
<dbReference type="EMBL" id="CP136925">
    <property type="protein sequence ID" value="WXA14076.1"/>
    <property type="molecule type" value="Genomic_DNA"/>
</dbReference>
<feature type="compositionally biased region" description="Polar residues" evidence="9">
    <location>
        <begin position="920"/>
        <end position="932"/>
    </location>
</feature>
<dbReference type="RefSeq" id="WP_338733413.1">
    <property type="nucleotide sequence ID" value="NZ_CP136924.1"/>
</dbReference>
<keyword evidence="4" id="KW-0732">Signal</keyword>
<dbReference type="SMART" id="SM00631">
    <property type="entry name" value="Zn_pept"/>
    <property type="match status" value="1"/>
</dbReference>
<comment type="cofactor">
    <cofactor evidence="1">
        <name>Zn(2+)</name>
        <dbReference type="ChEBI" id="CHEBI:29105"/>
    </cofactor>
</comment>
<keyword evidence="13" id="KW-0121">Carboxypeptidase</keyword>
<feature type="region of interest" description="Disordered" evidence="9">
    <location>
        <begin position="290"/>
        <end position="316"/>
    </location>
</feature>
<keyword evidence="15" id="KW-1185">Reference proteome</keyword>
<dbReference type="InterPro" id="IPR026444">
    <property type="entry name" value="Secre_tail"/>
</dbReference>
<dbReference type="CDD" id="cd00063">
    <property type="entry name" value="FN3"/>
    <property type="match status" value="1"/>
</dbReference>
<evidence type="ECO:0000256" key="2">
    <source>
        <dbReference type="ARBA" id="ARBA00005988"/>
    </source>
</evidence>
<evidence type="ECO:0000256" key="1">
    <source>
        <dbReference type="ARBA" id="ARBA00001947"/>
    </source>
</evidence>
<protein>
    <submittedName>
        <fullName evidence="13">M14 family zinc carboxypeptidase</fullName>
    </submittedName>
</protein>
<feature type="region of interest" description="Disordered" evidence="9">
    <location>
        <begin position="602"/>
        <end position="642"/>
    </location>
</feature>
<feature type="compositionally biased region" description="Low complexity" evidence="9">
    <location>
        <begin position="429"/>
        <end position="441"/>
    </location>
</feature>
<dbReference type="Gene3D" id="2.60.120.200">
    <property type="match status" value="1"/>
</dbReference>
<dbReference type="NCBIfam" id="TIGR04183">
    <property type="entry name" value="Por_Secre_tail"/>
    <property type="match status" value="1"/>
</dbReference>
<evidence type="ECO:0000259" key="11">
    <source>
        <dbReference type="PROSITE" id="PS50853"/>
    </source>
</evidence>
<feature type="domain" description="MAM" evidence="10">
    <location>
        <begin position="903"/>
        <end position="1074"/>
    </location>
</feature>
<proteinExistence type="inferred from homology"/>
<dbReference type="InterPro" id="IPR013320">
    <property type="entry name" value="ConA-like_dom_sf"/>
</dbReference>
<evidence type="ECO:0000256" key="3">
    <source>
        <dbReference type="ARBA" id="ARBA00022670"/>
    </source>
</evidence>
<dbReference type="PANTHER" id="PTHR11705">
    <property type="entry name" value="PROTEASE FAMILY M14 CARBOXYPEPTIDASE A,B"/>
    <property type="match status" value="1"/>
</dbReference>
<dbReference type="GO" id="GO:0005975">
    <property type="term" value="P:carbohydrate metabolic process"/>
    <property type="evidence" value="ECO:0007669"/>
    <property type="project" value="UniProtKB-ARBA"/>
</dbReference>
<evidence type="ECO:0000256" key="9">
    <source>
        <dbReference type="SAM" id="MobiDB-lite"/>
    </source>
</evidence>
<dbReference type="InterPro" id="IPR036116">
    <property type="entry name" value="FN3_sf"/>
</dbReference>
<dbReference type="GO" id="GO:0006508">
    <property type="term" value="P:proteolysis"/>
    <property type="evidence" value="ECO:0007669"/>
    <property type="project" value="UniProtKB-KW"/>
</dbReference>
<keyword evidence="5" id="KW-0378">Hydrolase</keyword>
<dbReference type="PROSITE" id="PS50060">
    <property type="entry name" value="MAM_2"/>
    <property type="match status" value="1"/>
</dbReference>
<feature type="compositionally biased region" description="Low complexity" evidence="9">
    <location>
        <begin position="300"/>
        <end position="313"/>
    </location>
</feature>
<feature type="active site" description="Proton donor/acceptor" evidence="8">
    <location>
        <position position="450"/>
    </location>
</feature>
<dbReference type="SUPFAM" id="SSF49899">
    <property type="entry name" value="Concanavalin A-like lectins/glucanases"/>
    <property type="match status" value="1"/>
</dbReference>
<dbReference type="GO" id="GO:0008270">
    <property type="term" value="F:zinc ion binding"/>
    <property type="evidence" value="ECO:0007669"/>
    <property type="project" value="InterPro"/>
</dbReference>
<dbReference type="EMBL" id="CP136924">
    <property type="protein sequence ID" value="WXA03502.1"/>
    <property type="molecule type" value="Genomic_DNA"/>
</dbReference>
<evidence type="ECO:0000256" key="6">
    <source>
        <dbReference type="ARBA" id="ARBA00022833"/>
    </source>
</evidence>
<dbReference type="Pfam" id="PF18962">
    <property type="entry name" value="Por_Secre_tail"/>
    <property type="match status" value="1"/>
</dbReference>
<sequence>MKKSTLLLVVFTLVISQLINGQTGKRIKIQSPSQPTIDLLANEGIDLRCGAIIENNFIQVEVSEPDLEKIDQLGISYTVLINDLTPFYRNRAVNDLPKAIQELELEKSRGANQNQALQRASTTNIVLDNYLQYQGCTEVDWAVPANFNLGSMGGCLTVDEVMDELDDMHTLYPNLVSERLDASPSGQTTWGNTTGGASDQWAGQTIYYVRITGDQGSAEGTKPQVLHTSMIHSREVGALMGNIFFMWYILENYDSDPAIKNLVDNNELYFIPVVNPDGLRWNEVIAPSGGGLQRKNLRPNTNDSGSTSSSNNNRGVDLNRNFNYFWGSAGTGSSGSPSSSGYRGPSAASEPETQIIEDFVLSRNFKTAVWQHTYANAIPHPYGGNNTYVSGREDEMHEWHADMTRYNRYVSGALVLPPANGIADDWMLGGSPDSNGSSGSGQNILATTPENGHGSEASGSGFWPTPSNIFEIAKRMVRINLMNIYYGGKYAKLHDLTQSDITSLTSDLTFGIERIGQTSSNFTLTVTPISTNITNIISPSTLSGMSVLDQNNVTAQITLDSGIQPNEKVEYNVTLEDDSGNIFYDVDYKKYYQPNVLFSDNPDNDGTSNWDATGQWSTTSNSSWSGSQSIRNTSSSSYSNNSNSTLTTINSYDFSGSDEVLVQFYAKWDLERNYDFVELLATTNGSTWFPVCGKYTKPNSTYETNDAHAYKSSSYYGFQENNSSGQVYDGDQMDNWVMEEIVIDENTNSSLHNASNVQFRFRFRSDGSNETENYSANLDGFYVDDFKVIGLQVPCETTTPSGLTVLNITQLTAEVSWNDIPSATYDLRYREIGAPSWTEITDISENTYNLNGLEPSTNYEVQVATRCIAATSSYSTSENFTTEDTAPCLGTPIVSYPYTETWDTNIGDWSQGTGDDGEWSHNSGSTISSQTGPDDDFTEGGSYFYTEASNGDLGSGATVYLVSPCFDLNGYENANFTFYYHMHGADMGDLSLEVTLDNGNNWTNLTTLSGPQQSSNGAAWEMEDVDLSLYDGQIIKLRFVGLTGNGYRSDMAIDQINLTADVAGSEPPTAVCQNITVQLDETGSATIVAADIDNGSSDDVAITDYSIDIDTFDCNNVGTPVDVTLTVTDGDSQTDICTATVTVTQQDEPTAVNCWDNFVYNDTTCTWENLGTQPTEPTATNCWDDYQFNTTSCEWENLGSQPTEPTATNCWDDYQFNTTSCEWENLGSQPTEPTATNCWDDYQFNTSSCEWENLGTQPTEPTATNCWDNYQFNTSSCEWENLGSQPTEPTATNCWDDYQFNTTSCEWENLGSQPTEPTATNCWDDYLFNTTSCEWENLGTQPTEPTATNCWDDYQFNTSSCEWENLGTQPTEPTATNCWDDYQFNTSSCEWENLGTQPTEPTATNCWDDYQFNTTSCEWENLGSQPTEPTATNCWDDYLFNTTSCEWENLGTQPTEPTATNCWDDYQFNTSSCEWENLGTQPTEPTATNCWDDYQFNTSSCEWENLGTQPTEPTATNCWDDYQFNTSSCEWENLGSQPTEPTATNCWDDYQFNTSSCEWENLGTQPTEPSVECWETTTFNTTTCTWDINNDGDTVDPICMTQDITVTLSGGTVTITAGDIDNGSSDDCGIASLSVSPAMFDSNDIGDNNVVLTVTDHSGNSSNCNATVTVEEETLDIKGSTIKNLGIYPNPFNDIVYVTLPNGLNNDSFNVDIYDINGRLVFNKSLKSNNNKLEIYGLDNLEQALYLIKITNTSTKEYVFRKLIKFE</sequence>
<dbReference type="Pfam" id="PF00041">
    <property type="entry name" value="fn3"/>
    <property type="match status" value="1"/>
</dbReference>
<evidence type="ECO:0000259" key="10">
    <source>
        <dbReference type="PROSITE" id="PS50060"/>
    </source>
</evidence>
<keyword evidence="7" id="KW-0482">Metalloprotease</keyword>
<keyword evidence="6" id="KW-0862">Zinc</keyword>
<feature type="domain" description="Peptidase M14" evidence="12">
    <location>
        <begin position="154"/>
        <end position="487"/>
    </location>
</feature>
<organism evidence="13 15">
    <name type="scientific">Mangrovimonas cancribranchiae</name>
    <dbReference type="NCBI Taxonomy" id="3080055"/>
    <lineage>
        <taxon>Bacteria</taxon>
        <taxon>Pseudomonadati</taxon>
        <taxon>Bacteroidota</taxon>
        <taxon>Flavobacteriia</taxon>
        <taxon>Flavobacteriales</taxon>
        <taxon>Flavobacteriaceae</taxon>
        <taxon>Mangrovimonas</taxon>
    </lineage>
</organism>
<dbReference type="Pfam" id="PF00246">
    <property type="entry name" value="Peptidase_M14"/>
    <property type="match status" value="1"/>
</dbReference>
<dbReference type="SUPFAM" id="SSF49265">
    <property type="entry name" value="Fibronectin type III"/>
    <property type="match status" value="1"/>
</dbReference>
<feature type="region of interest" description="Disordered" evidence="9">
    <location>
        <begin position="909"/>
        <end position="933"/>
    </location>
</feature>
<reference evidence="13 15" key="1">
    <citation type="submission" date="2023-10" db="EMBL/GenBank/DDBJ databases">
        <title>Culture-based analysis of two novel bacteria associated with mangrove crab gills.</title>
        <authorList>
            <person name="Yang X."/>
            <person name="Garuglieri E."/>
            <person name="Van Goethem M.W."/>
            <person name="Fusi M."/>
            <person name="Marasco R."/>
            <person name="Daffonchio D.G."/>
        </authorList>
    </citation>
    <scope>NUCLEOTIDE SEQUENCE [LARGE SCALE GENOMIC DNA]</scope>
    <source>
        <strain evidence="14">UG2-1</strain>
        <strain evidence="13">UG2-2</strain>
        <strain evidence="15">UG2_2</strain>
    </source>
</reference>
<dbReference type="InterPro" id="IPR003961">
    <property type="entry name" value="FN3_dom"/>
</dbReference>
<evidence type="ECO:0000256" key="4">
    <source>
        <dbReference type="ARBA" id="ARBA00022729"/>
    </source>
</evidence>
<evidence type="ECO:0000313" key="14">
    <source>
        <dbReference type="EMBL" id="WXA14076.1"/>
    </source>
</evidence>
<dbReference type="SUPFAM" id="SSF53187">
    <property type="entry name" value="Zn-dependent exopeptidases"/>
    <property type="match status" value="1"/>
</dbReference>
<accession>A0AAU6P0X6</accession>
<dbReference type="KEGG" id="mcaa:R3L15_04190"/>
<evidence type="ECO:0000313" key="13">
    <source>
        <dbReference type="EMBL" id="WXA03502.1"/>
    </source>
</evidence>
<feature type="compositionally biased region" description="Low complexity" evidence="9">
    <location>
        <begin position="614"/>
        <end position="642"/>
    </location>
</feature>
<dbReference type="InterPro" id="IPR033810">
    <property type="entry name" value="Carboxypeptidase_T"/>
</dbReference>
<dbReference type="PROSITE" id="PS50853">
    <property type="entry name" value="FN3"/>
    <property type="match status" value="1"/>
</dbReference>
<dbReference type="CDD" id="cd06263">
    <property type="entry name" value="MAM"/>
    <property type="match status" value="1"/>
</dbReference>
<gene>
    <name evidence="14" type="ORF">R3L15_04190</name>
    <name evidence="13" type="ORF">R3L16_03210</name>
</gene>
<dbReference type="PANTHER" id="PTHR11705:SF143">
    <property type="entry name" value="SLL0236 PROTEIN"/>
    <property type="match status" value="1"/>
</dbReference>
<evidence type="ECO:0000256" key="7">
    <source>
        <dbReference type="ARBA" id="ARBA00023049"/>
    </source>
</evidence>
<evidence type="ECO:0000256" key="8">
    <source>
        <dbReference type="PROSITE-ProRule" id="PRU01379"/>
    </source>
</evidence>
<dbReference type="Pfam" id="PF00629">
    <property type="entry name" value="MAM"/>
    <property type="match status" value="1"/>
</dbReference>
<evidence type="ECO:0000259" key="12">
    <source>
        <dbReference type="PROSITE" id="PS52035"/>
    </source>
</evidence>
<dbReference type="Gene3D" id="2.60.40.10">
    <property type="entry name" value="Immunoglobulins"/>
    <property type="match status" value="1"/>
</dbReference>
<dbReference type="SMART" id="SM00137">
    <property type="entry name" value="MAM"/>
    <property type="match status" value="1"/>
</dbReference>
<dbReference type="GO" id="GO:0004181">
    <property type="term" value="F:metallocarboxypeptidase activity"/>
    <property type="evidence" value="ECO:0007669"/>
    <property type="project" value="InterPro"/>
</dbReference>
<name>A0AAU6P0X6_9FLAO</name>
<dbReference type="GO" id="GO:0004553">
    <property type="term" value="F:hydrolase activity, hydrolyzing O-glycosyl compounds"/>
    <property type="evidence" value="ECO:0007669"/>
    <property type="project" value="UniProtKB-ARBA"/>
</dbReference>
<dbReference type="Proteomes" id="UP001368318">
    <property type="component" value="Chromosome"/>
</dbReference>
<comment type="similarity">
    <text evidence="2 8">Belongs to the peptidase M14 family.</text>
</comment>
<dbReference type="SMART" id="SM00060">
    <property type="entry name" value="FN3"/>
    <property type="match status" value="1"/>
</dbReference>
<keyword evidence="3" id="KW-0645">Protease</keyword>